<feature type="domain" description="Translocation and assembly module TamB C-terminal" evidence="7">
    <location>
        <begin position="968"/>
        <end position="1300"/>
    </location>
</feature>
<feature type="region of interest" description="Disordered" evidence="5">
    <location>
        <begin position="1"/>
        <end position="30"/>
    </location>
</feature>
<dbReference type="STRING" id="375574.GCA_001418035_00652"/>
<accession>A0A0K6GTG0</accession>
<dbReference type="Pfam" id="PF04357">
    <property type="entry name" value="TamB"/>
    <property type="match status" value="1"/>
</dbReference>
<feature type="transmembrane region" description="Helical" evidence="6">
    <location>
        <begin position="38"/>
        <end position="71"/>
    </location>
</feature>
<evidence type="ECO:0000256" key="4">
    <source>
        <dbReference type="ARBA" id="ARBA00023136"/>
    </source>
</evidence>
<evidence type="ECO:0000313" key="8">
    <source>
        <dbReference type="EMBL" id="CUA82005.1"/>
    </source>
</evidence>
<protein>
    <submittedName>
        <fullName evidence="8">Autotransporter secretion inner membrane protein TamB</fullName>
    </submittedName>
</protein>
<dbReference type="OrthoDB" id="5288149at2"/>
<dbReference type="RefSeq" id="WP_055433372.1">
    <property type="nucleotide sequence ID" value="NZ_CYHA01000001.1"/>
</dbReference>
<dbReference type="InterPro" id="IPR007452">
    <property type="entry name" value="TamB_C"/>
</dbReference>
<dbReference type="GO" id="GO:0097347">
    <property type="term" value="C:TAM protein secretion complex"/>
    <property type="evidence" value="ECO:0007669"/>
    <property type="project" value="TreeGrafter"/>
</dbReference>
<evidence type="ECO:0000313" key="9">
    <source>
        <dbReference type="Proteomes" id="UP000243535"/>
    </source>
</evidence>
<organism evidence="8 9">
    <name type="scientific">Gulbenkiania indica</name>
    <dbReference type="NCBI Taxonomy" id="375574"/>
    <lineage>
        <taxon>Bacteria</taxon>
        <taxon>Pseudomonadati</taxon>
        <taxon>Pseudomonadota</taxon>
        <taxon>Betaproteobacteria</taxon>
        <taxon>Neisseriales</taxon>
        <taxon>Chromobacteriaceae</taxon>
        <taxon>Gulbenkiania</taxon>
    </lineage>
</organism>
<keyword evidence="3 6" id="KW-1133">Transmembrane helix</keyword>
<proteinExistence type="predicted"/>
<feature type="compositionally biased region" description="Pro residues" evidence="5">
    <location>
        <begin position="9"/>
        <end position="21"/>
    </location>
</feature>
<name>A0A0K6GTG0_9NEIS</name>
<dbReference type="Proteomes" id="UP000243535">
    <property type="component" value="Unassembled WGS sequence"/>
</dbReference>
<dbReference type="PANTHER" id="PTHR36985:SF1">
    <property type="entry name" value="TRANSLOCATION AND ASSEMBLY MODULE SUBUNIT TAMB"/>
    <property type="match status" value="1"/>
</dbReference>
<dbReference type="EMBL" id="CYHA01000001">
    <property type="protein sequence ID" value="CUA82005.1"/>
    <property type="molecule type" value="Genomic_DNA"/>
</dbReference>
<evidence type="ECO:0000256" key="5">
    <source>
        <dbReference type="SAM" id="MobiDB-lite"/>
    </source>
</evidence>
<dbReference type="GO" id="GO:0009306">
    <property type="term" value="P:protein secretion"/>
    <property type="evidence" value="ECO:0007669"/>
    <property type="project" value="InterPro"/>
</dbReference>
<keyword evidence="9" id="KW-1185">Reference proteome</keyword>
<evidence type="ECO:0000259" key="7">
    <source>
        <dbReference type="Pfam" id="PF04357"/>
    </source>
</evidence>
<keyword evidence="4 6" id="KW-0472">Membrane</keyword>
<dbReference type="PANTHER" id="PTHR36985">
    <property type="entry name" value="TRANSLOCATION AND ASSEMBLY MODULE SUBUNIT TAMB"/>
    <property type="match status" value="1"/>
</dbReference>
<dbReference type="GO" id="GO:0005886">
    <property type="term" value="C:plasma membrane"/>
    <property type="evidence" value="ECO:0007669"/>
    <property type="project" value="InterPro"/>
</dbReference>
<gene>
    <name evidence="8" type="ORF">Ga0061063_0854</name>
</gene>
<sequence length="1301" mass="139470">MTESSVLPPDAPEPTPPAGPPPRRRRGRGGKGLHRRHWLAIFSIIFVLAVVAPMMGAAWVIGDAVGFAWLWRTIGVTTHQKLSSERVEGSIWDGFVLHGFAYRTESFDVEMDRLEMKWQPRRLWQEGEFYIDRLKLGHVKLISRPSKMPPPASGPTPPAQLSLPMPVQIRRLEVASIEGVGGGVVPRNLRGMYRYDGTHHRLIVERAELPWGRAKATLALGSQRPFLLSGQLTGEGEVERIPVRTRLGVEGSLVNLLAHAEMEGQGIVALLDGKFEPFAPSFYQRIRRVDLRLGGVNPHALLPALPGGRLNLALYAEPAGNDRLRGGLTLVNAEAGPVDQGRLPLSFFASSFTTRGDTFDLGLSEARFTEGQLAFFGRLQPRNLNLFGEVGGLRLRALHGAAPDRTVAGKLRLLGSLDAPILQARIDARDLSARARLAYVASGPERVRLDELVLAAGDGRLAAKGELALEGEKPFALTGTLSRFNPSRLNKAWPQGDLNARLRADGQLGSGSQVKDGKHHGVSANLSLAFDPSRLSGEPVSGKASLALVGSRLKNIDADLLLARNSVRAKGAYGQKGDRLQVAVDAPSLALLGPDFAGRVVGNADIVTTDGLPLVRANARADALRLPGDIRARMLTLQAQITGEAGSPFKLQMGAEAVNAGPLAVSNLTLSANGVRAQHQIALDGRLRYRDLGYGVSLRASGGMPANTTAWKGTVSRLSLDGRPGVELLAPVSLDVGDGRIDVGATRLRALSGTIVLDRFLRDPQGNLQTAGRASGLRVADLDPLFKLPVEQTLVLDSTWQLTLRNGQPVGRIAVNRVSGDVMLPINNRRRQPLGLREAQISAEFDGRATQFVARVLSQYGDLSGRGSYAAPNGVPNGDTPIRAELRAELPSLEVFEPFGGPALEIGGRLSAAINFNGTLDAPAGQGRIEGRDLLFSDRRTGLTLNHGELAARLDGQRLVVDRLRFPSGQGEAVGSGVLSLNRSQPDARAQVTLTRFQVFDRPDRRLVVSGTSEITLGADRIALTGRLRADRGRVDLPKSGKPELSDDVYVRGREEKQPSALSALPLTVALDLDLGDRFRFVGRGLDVELTGVVRVTSNPGMAPAAVGEVRVVQGRYKAYGQDLDIEQGVVAFAGPLDNPGVNVRARRRMSPVGAGVEVTGPVAAPQVRLIADEPMSDRDKLSWLVLGRASSGTGGDDAAIAASAGAYLLGSVNDDIGLFDDFGLTSRRERTLSNGSVSPAEQVVTVGKQVSRELYLGYEYGITSAEQAVKLAYKLSKSWSVVLRAGTASSVESRYTLRFD</sequence>
<evidence type="ECO:0000256" key="2">
    <source>
        <dbReference type="ARBA" id="ARBA00022692"/>
    </source>
</evidence>
<keyword evidence="2 6" id="KW-0812">Transmembrane</keyword>
<evidence type="ECO:0000256" key="1">
    <source>
        <dbReference type="ARBA" id="ARBA00004167"/>
    </source>
</evidence>
<evidence type="ECO:0000256" key="3">
    <source>
        <dbReference type="ARBA" id="ARBA00022989"/>
    </source>
</evidence>
<comment type="subcellular location">
    <subcellularLocation>
        <location evidence="1">Membrane</location>
        <topology evidence="1">Single-pass membrane protein</topology>
    </subcellularLocation>
</comment>
<reference evidence="9" key="1">
    <citation type="submission" date="2015-08" db="EMBL/GenBank/DDBJ databases">
        <authorList>
            <person name="Varghese N."/>
        </authorList>
    </citation>
    <scope>NUCLEOTIDE SEQUENCE [LARGE SCALE GENOMIC DNA]</scope>
    <source>
        <strain evidence="9">DSM 17901</strain>
    </source>
</reference>
<evidence type="ECO:0000256" key="6">
    <source>
        <dbReference type="SAM" id="Phobius"/>
    </source>
</evidence>